<keyword evidence="3 5" id="KW-1133">Transmembrane helix</keyword>
<dbReference type="OrthoDB" id="1588579at2759"/>
<evidence type="ECO:0000256" key="1">
    <source>
        <dbReference type="ARBA" id="ARBA00004141"/>
    </source>
</evidence>
<dbReference type="InterPro" id="IPR050186">
    <property type="entry name" value="TPT_transporter"/>
</dbReference>
<dbReference type="Pfam" id="PF03151">
    <property type="entry name" value="TPT"/>
    <property type="match status" value="1"/>
</dbReference>
<dbReference type="Proteomes" id="UP000245699">
    <property type="component" value="Unassembled WGS sequence"/>
</dbReference>
<evidence type="ECO:0000256" key="2">
    <source>
        <dbReference type="ARBA" id="ARBA00022692"/>
    </source>
</evidence>
<feature type="transmembrane region" description="Helical" evidence="5">
    <location>
        <begin position="350"/>
        <end position="368"/>
    </location>
</feature>
<gene>
    <name evidence="7" type="ORF">BB559_004043</name>
</gene>
<comment type="caution">
    <text evidence="7">The sequence shown here is derived from an EMBL/GenBank/DDBJ whole genome shotgun (WGS) entry which is preliminary data.</text>
</comment>
<feature type="transmembrane region" description="Helical" evidence="5">
    <location>
        <begin position="54"/>
        <end position="71"/>
    </location>
</feature>
<feature type="domain" description="Sugar phosphate transporter" evidence="6">
    <location>
        <begin position="57"/>
        <end position="366"/>
    </location>
</feature>
<dbReference type="GO" id="GO:0016020">
    <property type="term" value="C:membrane"/>
    <property type="evidence" value="ECO:0007669"/>
    <property type="project" value="UniProtKB-SubCell"/>
</dbReference>
<feature type="transmembrane region" description="Helical" evidence="5">
    <location>
        <begin position="151"/>
        <end position="169"/>
    </location>
</feature>
<dbReference type="EMBL" id="MBFT01000402">
    <property type="protein sequence ID" value="PVU91664.1"/>
    <property type="molecule type" value="Genomic_DNA"/>
</dbReference>
<dbReference type="AlphaFoldDB" id="A0A2T9YHA4"/>
<organism evidence="7 8">
    <name type="scientific">Furculomyces boomerangus</name>
    <dbReference type="NCBI Taxonomy" id="61424"/>
    <lineage>
        <taxon>Eukaryota</taxon>
        <taxon>Fungi</taxon>
        <taxon>Fungi incertae sedis</taxon>
        <taxon>Zoopagomycota</taxon>
        <taxon>Kickxellomycotina</taxon>
        <taxon>Harpellomycetes</taxon>
        <taxon>Harpellales</taxon>
        <taxon>Harpellaceae</taxon>
        <taxon>Furculomyces</taxon>
    </lineage>
</organism>
<feature type="transmembrane region" description="Helical" evidence="5">
    <location>
        <begin position="241"/>
        <end position="259"/>
    </location>
</feature>
<evidence type="ECO:0000313" key="7">
    <source>
        <dbReference type="EMBL" id="PVU91664.1"/>
    </source>
</evidence>
<feature type="transmembrane region" description="Helical" evidence="5">
    <location>
        <begin position="292"/>
        <end position="311"/>
    </location>
</feature>
<proteinExistence type="predicted"/>
<reference evidence="7 8" key="1">
    <citation type="journal article" date="2018" name="MBio">
        <title>Comparative Genomics Reveals the Core Gene Toolbox for the Fungus-Insect Symbiosis.</title>
        <authorList>
            <person name="Wang Y."/>
            <person name="Stata M."/>
            <person name="Wang W."/>
            <person name="Stajich J.E."/>
            <person name="White M.M."/>
            <person name="Moncalvo J.M."/>
        </authorList>
    </citation>
    <scope>NUCLEOTIDE SEQUENCE [LARGE SCALE GENOMIC DNA]</scope>
    <source>
        <strain evidence="7 8">AUS-77-4</strain>
    </source>
</reference>
<name>A0A2T9YHA4_9FUNG</name>
<evidence type="ECO:0000256" key="5">
    <source>
        <dbReference type="SAM" id="Phobius"/>
    </source>
</evidence>
<feature type="transmembrane region" description="Helical" evidence="5">
    <location>
        <begin position="323"/>
        <end position="344"/>
    </location>
</feature>
<evidence type="ECO:0000256" key="4">
    <source>
        <dbReference type="ARBA" id="ARBA00023136"/>
    </source>
</evidence>
<evidence type="ECO:0000313" key="8">
    <source>
        <dbReference type="Proteomes" id="UP000245699"/>
    </source>
</evidence>
<feature type="transmembrane region" description="Helical" evidence="5">
    <location>
        <begin position="83"/>
        <end position="103"/>
    </location>
</feature>
<protein>
    <recommendedName>
        <fullName evidence="6">Sugar phosphate transporter domain-containing protein</fullName>
    </recommendedName>
</protein>
<keyword evidence="2 5" id="KW-0812">Transmembrane</keyword>
<evidence type="ECO:0000256" key="3">
    <source>
        <dbReference type="ARBA" id="ARBA00022989"/>
    </source>
</evidence>
<keyword evidence="8" id="KW-1185">Reference proteome</keyword>
<evidence type="ECO:0000259" key="6">
    <source>
        <dbReference type="Pfam" id="PF03151"/>
    </source>
</evidence>
<dbReference type="InterPro" id="IPR004853">
    <property type="entry name" value="Sugar_P_trans_dom"/>
</dbReference>
<keyword evidence="4 5" id="KW-0472">Membrane</keyword>
<comment type="subcellular location">
    <subcellularLocation>
        <location evidence="1">Membrane</location>
        <topology evidence="1">Multi-pass membrane protein</topology>
    </subcellularLocation>
</comment>
<feature type="transmembrane region" description="Helical" evidence="5">
    <location>
        <begin position="201"/>
        <end position="220"/>
    </location>
</feature>
<accession>A0A2T9YHA4</accession>
<dbReference type="PANTHER" id="PTHR11132">
    <property type="entry name" value="SOLUTE CARRIER FAMILY 35"/>
    <property type="match status" value="1"/>
</dbReference>
<feature type="transmembrane region" description="Helical" evidence="5">
    <location>
        <begin position="176"/>
        <end position="195"/>
    </location>
</feature>
<sequence length="373" mass="41438">MTLPSEKHLSQHEAFIDHTINIDQIDFNNEFDKKLPINTSLAHSSYSFFQENKSAFVIAAYCFLWFFSAIFSSNTGKAILNIFNYPVTLSFSHFISVAIFSVLNGIFNPQLLNIKVSFSDLKKVAVISTNQVVGHIIGSIAVSYAPVSLVHTIKGITPLFTIIACRVLFNTVYSKRVYISLVPLIVGIGLTSFKADGLTTIGFMFCLMSSLTCAIGGIVNKYVINTLSSPKTPSTSAKYKVMYHASIVSIIFVFPIWIWSEGHILFPQITQAAFDTLKNNGDTSIEIKKHNWSYLLILFILNNIFCTCQAFSAISIISIATPVTFSIASLLKRIFVIIAAIVWFKQKISSLQAFGIVIFMVGLFMYGTSKKTK</sequence>